<keyword evidence="4 9" id="KW-0812">Transmembrane</keyword>
<evidence type="ECO:0000256" key="5">
    <source>
        <dbReference type="ARBA" id="ARBA00022989"/>
    </source>
</evidence>
<feature type="compositionally biased region" description="Low complexity" evidence="8">
    <location>
        <begin position="244"/>
        <end position="282"/>
    </location>
</feature>
<keyword evidence="3" id="KW-0597">Phosphoprotein</keyword>
<feature type="transmembrane region" description="Helical" evidence="9">
    <location>
        <begin position="195"/>
        <end position="214"/>
    </location>
</feature>
<evidence type="ECO:0000313" key="10">
    <source>
        <dbReference type="EMBL" id="THD24918.1"/>
    </source>
</evidence>
<protein>
    <recommendedName>
        <fullName evidence="2">Tumor protein p53-inducible protein 11</fullName>
    </recommendedName>
    <alternativeName>
        <fullName evidence="7">p53-induced gene 11 protein</fullName>
    </alternativeName>
</protein>
<sequence length="288" mass="32073">MSYTLTGNRLIWNENIFRLTNSKMTDRFERKASSSDLLSRLKARKVLGVGECSGTTTVSKVTQLLGQKNETFEDVEVCWLVLYWNYGVAFTLLFCGIWIILFGDAYWKEILITLSGNSGSLLNTSTEFKQELDYRAHNIYLYFAVAVLSIGTTMLYSLRLYRNGGLRIAQFSFGLFSALILIVTLTEPDSAASRVYVLLGVLFINTVCHLYVAFPNCPFWSHLKRRVLNHAAYWPETSCYPTSATTISSSGSSPSTTVDGTNTITSPVPSTSTSSEVSSIDTTKTHTD</sequence>
<evidence type="ECO:0000256" key="3">
    <source>
        <dbReference type="ARBA" id="ARBA00022553"/>
    </source>
</evidence>
<comment type="subcellular location">
    <subcellularLocation>
        <location evidence="1">Membrane</location>
        <topology evidence="1">Multi-pass membrane protein</topology>
    </subcellularLocation>
</comment>
<proteinExistence type="predicted"/>
<evidence type="ECO:0000256" key="7">
    <source>
        <dbReference type="ARBA" id="ARBA00032100"/>
    </source>
</evidence>
<feature type="transmembrane region" description="Helical" evidence="9">
    <location>
        <begin position="139"/>
        <end position="158"/>
    </location>
</feature>
<feature type="transmembrane region" description="Helical" evidence="9">
    <location>
        <begin position="164"/>
        <end position="183"/>
    </location>
</feature>
<dbReference type="EMBL" id="JXXN02001370">
    <property type="protein sequence ID" value="THD24918.1"/>
    <property type="molecule type" value="Genomic_DNA"/>
</dbReference>
<comment type="caution">
    <text evidence="10">The sequence shown here is derived from an EMBL/GenBank/DDBJ whole genome shotgun (WGS) entry which is preliminary data.</text>
</comment>
<evidence type="ECO:0000256" key="2">
    <source>
        <dbReference type="ARBA" id="ARBA00019449"/>
    </source>
</evidence>
<evidence type="ECO:0000256" key="1">
    <source>
        <dbReference type="ARBA" id="ARBA00004141"/>
    </source>
</evidence>
<feature type="region of interest" description="Disordered" evidence="8">
    <location>
        <begin position="244"/>
        <end position="288"/>
    </location>
</feature>
<evidence type="ECO:0000313" key="11">
    <source>
        <dbReference type="Proteomes" id="UP000230066"/>
    </source>
</evidence>
<evidence type="ECO:0000256" key="9">
    <source>
        <dbReference type="SAM" id="Phobius"/>
    </source>
</evidence>
<keyword evidence="6 9" id="KW-0472">Membrane</keyword>
<dbReference type="Proteomes" id="UP000230066">
    <property type="component" value="Unassembled WGS sequence"/>
</dbReference>
<feature type="transmembrane region" description="Helical" evidence="9">
    <location>
        <begin position="83"/>
        <end position="102"/>
    </location>
</feature>
<accession>A0A4E0RTT5</accession>
<keyword evidence="11" id="KW-1185">Reference proteome</keyword>
<reference evidence="10" key="1">
    <citation type="submission" date="2019-03" db="EMBL/GenBank/DDBJ databases">
        <title>Improved annotation for the trematode Fasciola hepatica.</title>
        <authorList>
            <person name="Choi Y.-J."/>
            <person name="Martin J."/>
            <person name="Mitreva M."/>
        </authorList>
    </citation>
    <scope>NUCLEOTIDE SEQUENCE [LARGE SCALE GENOMIC DNA]</scope>
</reference>
<dbReference type="PANTHER" id="PTHR31584">
    <property type="entry name" value="TUMOR PROTEIN P53-INDUCIBLE PROTEIN 11"/>
    <property type="match status" value="1"/>
</dbReference>
<dbReference type="InterPro" id="IPR028266">
    <property type="entry name" value="TP53I11"/>
</dbReference>
<evidence type="ECO:0000256" key="4">
    <source>
        <dbReference type="ARBA" id="ARBA00022692"/>
    </source>
</evidence>
<evidence type="ECO:0000256" key="8">
    <source>
        <dbReference type="SAM" id="MobiDB-lite"/>
    </source>
</evidence>
<gene>
    <name evidence="10" type="ORF">D915_004451</name>
</gene>
<dbReference type="GO" id="GO:0016020">
    <property type="term" value="C:membrane"/>
    <property type="evidence" value="ECO:0007669"/>
    <property type="project" value="UniProtKB-SubCell"/>
</dbReference>
<dbReference type="AlphaFoldDB" id="A0A4E0RTT5"/>
<dbReference type="PANTHER" id="PTHR31584:SF1">
    <property type="entry name" value="TUMOR PROTEIN P53-INDUCIBLE PROTEIN 11"/>
    <property type="match status" value="1"/>
</dbReference>
<keyword evidence="5 9" id="KW-1133">Transmembrane helix</keyword>
<evidence type="ECO:0000256" key="6">
    <source>
        <dbReference type="ARBA" id="ARBA00023136"/>
    </source>
</evidence>
<name>A0A4E0RTT5_FASHE</name>
<organism evidence="10 11">
    <name type="scientific">Fasciola hepatica</name>
    <name type="common">Liver fluke</name>
    <dbReference type="NCBI Taxonomy" id="6192"/>
    <lineage>
        <taxon>Eukaryota</taxon>
        <taxon>Metazoa</taxon>
        <taxon>Spiralia</taxon>
        <taxon>Lophotrochozoa</taxon>
        <taxon>Platyhelminthes</taxon>
        <taxon>Trematoda</taxon>
        <taxon>Digenea</taxon>
        <taxon>Plagiorchiida</taxon>
        <taxon>Echinostomata</taxon>
        <taxon>Echinostomatoidea</taxon>
        <taxon>Fasciolidae</taxon>
        <taxon>Fasciola</taxon>
    </lineage>
</organism>